<feature type="signal peptide" evidence="1">
    <location>
        <begin position="1"/>
        <end position="19"/>
    </location>
</feature>
<gene>
    <name evidence="2" type="ORF">HPB52_004467</name>
</gene>
<accession>A0A9D4QD92</accession>
<dbReference type="AlphaFoldDB" id="A0A9D4QD92"/>
<keyword evidence="1" id="KW-0732">Signal</keyword>
<organism evidence="2 3">
    <name type="scientific">Rhipicephalus sanguineus</name>
    <name type="common">Brown dog tick</name>
    <name type="synonym">Ixodes sanguineus</name>
    <dbReference type="NCBI Taxonomy" id="34632"/>
    <lineage>
        <taxon>Eukaryota</taxon>
        <taxon>Metazoa</taxon>
        <taxon>Ecdysozoa</taxon>
        <taxon>Arthropoda</taxon>
        <taxon>Chelicerata</taxon>
        <taxon>Arachnida</taxon>
        <taxon>Acari</taxon>
        <taxon>Parasitiformes</taxon>
        <taxon>Ixodida</taxon>
        <taxon>Ixodoidea</taxon>
        <taxon>Ixodidae</taxon>
        <taxon>Rhipicephalinae</taxon>
        <taxon>Rhipicephalus</taxon>
        <taxon>Rhipicephalus</taxon>
    </lineage>
</organism>
<proteinExistence type="predicted"/>
<reference evidence="2" key="2">
    <citation type="submission" date="2021-09" db="EMBL/GenBank/DDBJ databases">
        <authorList>
            <person name="Jia N."/>
            <person name="Wang J."/>
            <person name="Shi W."/>
            <person name="Du L."/>
            <person name="Sun Y."/>
            <person name="Zhan W."/>
            <person name="Jiang J."/>
            <person name="Wang Q."/>
            <person name="Zhang B."/>
            <person name="Ji P."/>
            <person name="Sakyi L.B."/>
            <person name="Cui X."/>
            <person name="Yuan T."/>
            <person name="Jiang B."/>
            <person name="Yang W."/>
            <person name="Lam T.T.-Y."/>
            <person name="Chang Q."/>
            <person name="Ding S."/>
            <person name="Wang X."/>
            <person name="Zhu J."/>
            <person name="Ruan X."/>
            <person name="Zhao L."/>
            <person name="Wei J."/>
            <person name="Que T."/>
            <person name="Du C."/>
            <person name="Cheng J."/>
            <person name="Dai P."/>
            <person name="Han X."/>
            <person name="Huang E."/>
            <person name="Gao Y."/>
            <person name="Liu J."/>
            <person name="Shao H."/>
            <person name="Ye R."/>
            <person name="Li L."/>
            <person name="Wei W."/>
            <person name="Wang X."/>
            <person name="Wang C."/>
            <person name="Huo Q."/>
            <person name="Li W."/>
            <person name="Guo W."/>
            <person name="Chen H."/>
            <person name="Chen S."/>
            <person name="Zhou L."/>
            <person name="Zhou L."/>
            <person name="Ni X."/>
            <person name="Tian J."/>
            <person name="Zhou Y."/>
            <person name="Sheng Y."/>
            <person name="Liu T."/>
            <person name="Pan Y."/>
            <person name="Xia L."/>
            <person name="Li J."/>
            <person name="Zhao F."/>
            <person name="Cao W."/>
        </authorList>
    </citation>
    <scope>NUCLEOTIDE SEQUENCE</scope>
    <source>
        <strain evidence="2">Rsan-2018</strain>
        <tissue evidence="2">Larvae</tissue>
    </source>
</reference>
<dbReference type="EMBL" id="JABSTV010001246">
    <property type="protein sequence ID" value="KAH7975690.1"/>
    <property type="molecule type" value="Genomic_DNA"/>
</dbReference>
<reference evidence="2" key="1">
    <citation type="journal article" date="2020" name="Cell">
        <title>Large-Scale Comparative Analyses of Tick Genomes Elucidate Their Genetic Diversity and Vector Capacities.</title>
        <authorList>
            <consortium name="Tick Genome and Microbiome Consortium (TIGMIC)"/>
            <person name="Jia N."/>
            <person name="Wang J."/>
            <person name="Shi W."/>
            <person name="Du L."/>
            <person name="Sun Y."/>
            <person name="Zhan W."/>
            <person name="Jiang J.F."/>
            <person name="Wang Q."/>
            <person name="Zhang B."/>
            <person name="Ji P."/>
            <person name="Bell-Sakyi L."/>
            <person name="Cui X.M."/>
            <person name="Yuan T.T."/>
            <person name="Jiang B.G."/>
            <person name="Yang W.F."/>
            <person name="Lam T.T."/>
            <person name="Chang Q.C."/>
            <person name="Ding S.J."/>
            <person name="Wang X.J."/>
            <person name="Zhu J.G."/>
            <person name="Ruan X.D."/>
            <person name="Zhao L."/>
            <person name="Wei J.T."/>
            <person name="Ye R.Z."/>
            <person name="Que T.C."/>
            <person name="Du C.H."/>
            <person name="Zhou Y.H."/>
            <person name="Cheng J.X."/>
            <person name="Dai P.F."/>
            <person name="Guo W.B."/>
            <person name="Han X.H."/>
            <person name="Huang E.J."/>
            <person name="Li L.F."/>
            <person name="Wei W."/>
            <person name="Gao Y.C."/>
            <person name="Liu J.Z."/>
            <person name="Shao H.Z."/>
            <person name="Wang X."/>
            <person name="Wang C.C."/>
            <person name="Yang T.C."/>
            <person name="Huo Q.B."/>
            <person name="Li W."/>
            <person name="Chen H.Y."/>
            <person name="Chen S.E."/>
            <person name="Zhou L.G."/>
            <person name="Ni X.B."/>
            <person name="Tian J.H."/>
            <person name="Sheng Y."/>
            <person name="Liu T."/>
            <person name="Pan Y.S."/>
            <person name="Xia L.Y."/>
            <person name="Li J."/>
            <person name="Zhao F."/>
            <person name="Cao W.C."/>
        </authorList>
    </citation>
    <scope>NUCLEOTIDE SEQUENCE</scope>
    <source>
        <strain evidence="2">Rsan-2018</strain>
    </source>
</reference>
<feature type="chain" id="PRO_5039455936" description="Reverse transcriptase domain-containing protein" evidence="1">
    <location>
        <begin position="20"/>
        <end position="96"/>
    </location>
</feature>
<evidence type="ECO:0000256" key="1">
    <source>
        <dbReference type="SAM" id="SignalP"/>
    </source>
</evidence>
<sequence length="96" mass="10960">MTPMLFNIVLLPLVRQQASFPDASFLLYADDFTVCTLQPDLQRQQDALQSALDKTSDWCERMGQRSITYWEHARAFTRPEPATIAAFTVTPVNHLT</sequence>
<comment type="caution">
    <text evidence="2">The sequence shown here is derived from an EMBL/GenBank/DDBJ whole genome shotgun (WGS) entry which is preliminary data.</text>
</comment>
<dbReference type="Proteomes" id="UP000821837">
    <property type="component" value="Chromosome 10"/>
</dbReference>
<keyword evidence="3" id="KW-1185">Reference proteome</keyword>
<name>A0A9D4QD92_RHISA</name>
<evidence type="ECO:0000313" key="3">
    <source>
        <dbReference type="Proteomes" id="UP000821837"/>
    </source>
</evidence>
<evidence type="ECO:0000313" key="2">
    <source>
        <dbReference type="EMBL" id="KAH7975690.1"/>
    </source>
</evidence>
<protein>
    <recommendedName>
        <fullName evidence="4">Reverse transcriptase domain-containing protein</fullName>
    </recommendedName>
</protein>
<evidence type="ECO:0008006" key="4">
    <source>
        <dbReference type="Google" id="ProtNLM"/>
    </source>
</evidence>